<dbReference type="AlphaFoldDB" id="A0A0D0Q4Y7"/>
<proteinExistence type="predicted"/>
<evidence type="ECO:0000313" key="2">
    <source>
        <dbReference type="EMBL" id="KIQ67587.1"/>
    </source>
</evidence>
<keyword evidence="1" id="KW-1133">Transmembrane helix</keyword>
<dbReference type="STRING" id="1123501.Wenmar_04013"/>
<dbReference type="EMBL" id="AONG01000022">
    <property type="protein sequence ID" value="KIQ67587.1"/>
    <property type="molecule type" value="Genomic_DNA"/>
</dbReference>
<dbReference type="eggNOG" id="ENOG5033DR5">
    <property type="taxonomic scope" value="Bacteria"/>
</dbReference>
<organism evidence="2 3">
    <name type="scientific">Wenxinia marina DSM 24838</name>
    <dbReference type="NCBI Taxonomy" id="1123501"/>
    <lineage>
        <taxon>Bacteria</taxon>
        <taxon>Pseudomonadati</taxon>
        <taxon>Pseudomonadota</taxon>
        <taxon>Alphaproteobacteria</taxon>
        <taxon>Rhodobacterales</taxon>
        <taxon>Roseobacteraceae</taxon>
        <taxon>Wenxinia</taxon>
    </lineage>
</organism>
<feature type="transmembrane region" description="Helical" evidence="1">
    <location>
        <begin position="45"/>
        <end position="71"/>
    </location>
</feature>
<dbReference type="Proteomes" id="UP000035100">
    <property type="component" value="Unassembled WGS sequence"/>
</dbReference>
<name>A0A0D0Q4Y7_9RHOB</name>
<comment type="caution">
    <text evidence="2">The sequence shown here is derived from an EMBL/GenBank/DDBJ whole genome shotgun (WGS) entry which is preliminary data.</text>
</comment>
<accession>A0A0D0Q4Y7</accession>
<gene>
    <name evidence="2" type="ORF">Wenmar_04013</name>
</gene>
<keyword evidence="3" id="KW-1185">Reference proteome</keyword>
<evidence type="ECO:0000256" key="1">
    <source>
        <dbReference type="SAM" id="Phobius"/>
    </source>
</evidence>
<feature type="transmembrane region" description="Helical" evidence="1">
    <location>
        <begin position="153"/>
        <end position="171"/>
    </location>
</feature>
<feature type="transmembrane region" description="Helical" evidence="1">
    <location>
        <begin position="77"/>
        <end position="98"/>
    </location>
</feature>
<keyword evidence="1" id="KW-0472">Membrane</keyword>
<dbReference type="RefSeq" id="WP_018302666.1">
    <property type="nucleotide sequence ID" value="NZ_KB902287.1"/>
</dbReference>
<sequence length="177" mass="18472">MDLYTALKFLHVMAAVVWVGGGLCFTILTILAGRDGRRLLSLLETLAPLGLVMMPASLTVLLTGGALVWIGAWGFQAWIVLALAAALISFVMGATILGPTLSRIATLKAEGDVVGALAQADRLVWPGRAEQALFILVVCLMVAKPGWAEMPAIGALAVALFAGVVLINTRGPRPTLA</sequence>
<protein>
    <submittedName>
        <fullName evidence="2">Putative integral membrane protein</fullName>
    </submittedName>
</protein>
<feature type="transmembrane region" description="Helical" evidence="1">
    <location>
        <begin position="12"/>
        <end position="33"/>
    </location>
</feature>
<keyword evidence="1" id="KW-0812">Transmembrane</keyword>
<evidence type="ECO:0000313" key="3">
    <source>
        <dbReference type="Proteomes" id="UP000035100"/>
    </source>
</evidence>
<reference evidence="2 3" key="1">
    <citation type="submission" date="2013-01" db="EMBL/GenBank/DDBJ databases">
        <authorList>
            <person name="Fiebig A."/>
            <person name="Goeker M."/>
            <person name="Klenk H.-P.P."/>
        </authorList>
    </citation>
    <scope>NUCLEOTIDE SEQUENCE [LARGE SCALE GENOMIC DNA]</scope>
    <source>
        <strain evidence="2 3">DSM 24838</strain>
    </source>
</reference>